<evidence type="ECO:0000259" key="2">
    <source>
        <dbReference type="PROSITE" id="PS51082"/>
    </source>
</evidence>
<dbReference type="GeneID" id="106150906"/>
<dbReference type="PANTHER" id="PTHR21557:SF2">
    <property type="entry name" value="CORDON-BLEU PROTEIN-LIKE 1"/>
    <property type="match status" value="1"/>
</dbReference>
<feature type="compositionally biased region" description="Pro residues" evidence="1">
    <location>
        <begin position="471"/>
        <end position="484"/>
    </location>
</feature>
<feature type="compositionally biased region" description="Polar residues" evidence="1">
    <location>
        <begin position="270"/>
        <end position="317"/>
    </location>
</feature>
<dbReference type="OrthoDB" id="8882621at2759"/>
<feature type="compositionally biased region" description="Basic and acidic residues" evidence="1">
    <location>
        <begin position="1347"/>
        <end position="1359"/>
    </location>
</feature>
<dbReference type="Gene3D" id="3.10.20.90">
    <property type="entry name" value="Phosphatidylinositol 3-kinase Catalytic Subunit, Chain A, domain 1"/>
    <property type="match status" value="1"/>
</dbReference>
<proteinExistence type="predicted"/>
<feature type="region of interest" description="Disordered" evidence="1">
    <location>
        <begin position="262"/>
        <end position="557"/>
    </location>
</feature>
<feature type="compositionally biased region" description="Basic and acidic residues" evidence="1">
    <location>
        <begin position="679"/>
        <end position="709"/>
    </location>
</feature>
<dbReference type="Proteomes" id="UP000085678">
    <property type="component" value="Unplaced"/>
</dbReference>
<evidence type="ECO:0000313" key="4">
    <source>
        <dbReference type="RefSeq" id="XP_013379378.1"/>
    </source>
</evidence>
<organism evidence="3 4">
    <name type="scientific">Lingula anatina</name>
    <name type="common">Brachiopod</name>
    <name type="synonym">Lingula unguis</name>
    <dbReference type="NCBI Taxonomy" id="7574"/>
    <lineage>
        <taxon>Eukaryota</taxon>
        <taxon>Metazoa</taxon>
        <taxon>Spiralia</taxon>
        <taxon>Lophotrochozoa</taxon>
        <taxon>Brachiopoda</taxon>
        <taxon>Linguliformea</taxon>
        <taxon>Lingulata</taxon>
        <taxon>Lingulida</taxon>
        <taxon>Linguloidea</taxon>
        <taxon>Lingulidae</taxon>
        <taxon>Lingula</taxon>
    </lineage>
</organism>
<reference evidence="4" key="1">
    <citation type="submission" date="2025-08" db="UniProtKB">
        <authorList>
            <consortium name="RefSeq"/>
        </authorList>
    </citation>
    <scope>IDENTIFICATION</scope>
    <source>
        <tissue evidence="4">Gonads</tissue>
    </source>
</reference>
<dbReference type="GO" id="GO:0003785">
    <property type="term" value="F:actin monomer binding"/>
    <property type="evidence" value="ECO:0007669"/>
    <property type="project" value="InterPro"/>
</dbReference>
<feature type="compositionally biased region" description="Basic and acidic residues" evidence="1">
    <location>
        <begin position="815"/>
        <end position="831"/>
    </location>
</feature>
<feature type="region of interest" description="Disordered" evidence="1">
    <location>
        <begin position="1167"/>
        <end position="1210"/>
    </location>
</feature>
<feature type="compositionally biased region" description="Pro residues" evidence="1">
    <location>
        <begin position="540"/>
        <end position="550"/>
    </location>
</feature>
<dbReference type="InParanoid" id="A0A1S3H048"/>
<feature type="compositionally biased region" description="Low complexity" evidence="1">
    <location>
        <begin position="492"/>
        <end position="501"/>
    </location>
</feature>
<dbReference type="PANTHER" id="PTHR21557">
    <property type="entry name" value="CORDON-BLEU"/>
    <property type="match status" value="1"/>
</dbReference>
<name>A0A1S3H048_LINAN</name>
<feature type="region of interest" description="Disordered" evidence="1">
    <location>
        <begin position="1"/>
        <end position="22"/>
    </location>
</feature>
<evidence type="ECO:0000256" key="1">
    <source>
        <dbReference type="SAM" id="MobiDB-lite"/>
    </source>
</evidence>
<feature type="region of interest" description="Disordered" evidence="1">
    <location>
        <begin position="1234"/>
        <end position="1390"/>
    </location>
</feature>
<feature type="compositionally biased region" description="Low complexity" evidence="1">
    <location>
        <begin position="413"/>
        <end position="428"/>
    </location>
</feature>
<dbReference type="InterPro" id="IPR003124">
    <property type="entry name" value="WH2_dom"/>
</dbReference>
<feature type="region of interest" description="Disordered" evidence="1">
    <location>
        <begin position="727"/>
        <end position="953"/>
    </location>
</feature>
<gene>
    <name evidence="4" type="primary">LOC106150906</name>
</gene>
<dbReference type="STRING" id="7574.A0A1S3H048"/>
<evidence type="ECO:0000313" key="3">
    <source>
        <dbReference type="Proteomes" id="UP000085678"/>
    </source>
</evidence>
<sequence>MSTAAAIKPQGTNGGIPGALAPSHELTDEILSDEEGKVDLTVVLPGGQQNEMTVDSHIPVMDFLVQAAKANKLSPTSHVIQIFNDDTGRPIEFKASQSIGSLGTTRIYLVSKKDLNKKKNYNFEAHRRTPGNVPMVTIRLTVNLPGKQKHVSRVNPNKTLAEIYKQVCDEKNMDATRYDFRLINEPDRQLDMSTKLSDYPKTNEINLITVKAPNFRKSTTDLIYAQKTLSAMQNPSSGTLMPDGKEKKKKGFFSFMKKDKAKFKPAEAGNSAQKTSTSSLPPSNGTHSSQQLPRQTVSTSVLSTAPQHMQPGSSTSLPRPGKPHAKKRAAPAPPPQQVAPSREIPVKTEPTEEINSLSPLPNLPVTNKLHSRNSSDSSGYHESPSSPTESPDSHRDKMKTSLDATSLESNDLGPEPSSMGSHSSPHPSVNTSTETLTNSRLSEDVPDARTPEKPSPTKGTATAKGGRRKAPAPPPPPGVKPYRPPSHKTKAAPKPGVKVKANGVVYREKPGKPPRPHTIVGGDIQEEPKSAPRRPCSFIAPPPPVSPPPGDLKTPENIEDFLPLGQGNMAVAGKGILHVNTGIGTSPVADAHSRSNSGDGSVTTLDDIGMCFEDTIAAAEEAIQREDDEGYKNEMAQFVEKMSEMTADIHDGNIPDDEPLSSPDISQPSDQSETGTFVRHGDTDSESSSIKDDVHELPETEEMKVPSQRIKVEYDAPYMAMEDTISQSEEVPEYISPELNTESNTEDDKPVEIPVQHTRNEDDEDVKPKPVIEIETSESDADSIKEAQKEVDAADKKKNKSKALLQEISGNVSGKAKETGKEDENIKKSKPVDYPQQGEGEADTMLEEKSISQIALPAVKTSVNKKQKEEPAKQPNVAQHSDPLKAELAQAVVKKAEPKRRANQDDFEYKNPWIGPRMGKTEFIVPKSAPRKAPASQPVVIDAPPPVVNSQPKVIQRRSLQEIYGSQVAAIPGPVPPPVEEKTEKSSEEETQKGQEKDAASGDNTPSETPKEEFIIEKEDYYVNKMPSPGTIRAVPVKVETDSELETTDMDTPDPSPRPTSPSLLGGADGLKTEKEWLQEVDKKLREQRQLQGQYEQLQQQFGLWQAQLMQNQAILEEKKIVQAGSLQEQMQMHLQRMAMLRESMEVFSNAISESEKMAAAARAREQGQGAPASETVAASEAKTVEAEATVTKPKLERSSSITSTIPRGYGAKLDRQSSFTQVRDIKAELGTSASYNTQKSQEDTSRSAALPKPYSSPRSSMISTVPPPVAPPAPASAPPPPPPPPPPSNQVPNGSIKSAANGPVKPTSNGQAKPPASDDTFKLPDASEMTALKVNLKPANQRPPSKRFEPQLDPHEELMIAIRNAGGRNNLRKVTVKETHWSKSTAGPS</sequence>
<feature type="compositionally biased region" description="Acidic residues" evidence="1">
    <location>
        <begin position="1042"/>
        <end position="1052"/>
    </location>
</feature>
<keyword evidence="3" id="KW-1185">Reference proteome</keyword>
<feature type="compositionally biased region" description="Basic and acidic residues" evidence="1">
    <location>
        <begin position="782"/>
        <end position="796"/>
    </location>
</feature>
<feature type="compositionally biased region" description="Basic and acidic residues" evidence="1">
    <location>
        <begin position="1009"/>
        <end position="1022"/>
    </location>
</feature>
<feature type="compositionally biased region" description="Basic and acidic residues" evidence="1">
    <location>
        <begin position="894"/>
        <end position="909"/>
    </location>
</feature>
<feature type="region of interest" description="Disordered" evidence="1">
    <location>
        <begin position="965"/>
        <end position="1069"/>
    </location>
</feature>
<feature type="compositionally biased region" description="Pro residues" evidence="1">
    <location>
        <begin position="1266"/>
        <end position="1290"/>
    </location>
</feature>
<accession>A0A1S3H048</accession>
<feature type="compositionally biased region" description="Basic and acidic residues" evidence="1">
    <location>
        <begin position="391"/>
        <end position="400"/>
    </location>
</feature>
<feature type="region of interest" description="Disordered" evidence="1">
    <location>
        <begin position="649"/>
        <end position="709"/>
    </location>
</feature>
<dbReference type="RefSeq" id="XP_013379378.1">
    <property type="nucleotide sequence ID" value="XM_013523924.1"/>
</dbReference>
<dbReference type="InterPro" id="IPR039895">
    <property type="entry name" value="COBL-like"/>
</dbReference>
<feature type="compositionally biased region" description="Low complexity" evidence="1">
    <location>
        <begin position="661"/>
        <end position="672"/>
    </location>
</feature>
<feature type="compositionally biased region" description="Basic and acidic residues" evidence="1">
    <location>
        <begin position="441"/>
        <end position="452"/>
    </location>
</feature>
<feature type="compositionally biased region" description="Basic and acidic residues" evidence="1">
    <location>
        <begin position="979"/>
        <end position="1000"/>
    </location>
</feature>
<feature type="domain" description="WH2" evidence="2">
    <location>
        <begin position="1355"/>
        <end position="1375"/>
    </location>
</feature>
<protein>
    <submittedName>
        <fullName evidence="4">Msx2-interacting protein isoform X2</fullName>
    </submittedName>
</protein>
<feature type="compositionally biased region" description="Polar residues" evidence="1">
    <location>
        <begin position="429"/>
        <end position="440"/>
    </location>
</feature>
<dbReference type="PROSITE" id="PS51082">
    <property type="entry name" value="WH2"/>
    <property type="match status" value="1"/>
</dbReference>